<dbReference type="PROSITE" id="PS50186">
    <property type="entry name" value="DEP"/>
    <property type="match status" value="1"/>
</dbReference>
<evidence type="ECO:0000256" key="1">
    <source>
        <dbReference type="ARBA" id="ARBA00022700"/>
    </source>
</evidence>
<dbReference type="eggNOG" id="KOG3589">
    <property type="taxonomic scope" value="Eukaryota"/>
</dbReference>
<evidence type="ECO:0000259" key="3">
    <source>
        <dbReference type="PROSITE" id="PS50132"/>
    </source>
</evidence>
<evidence type="ECO:0000313" key="6">
    <source>
        <dbReference type="Proteomes" id="UP000029867"/>
    </source>
</evidence>
<feature type="region of interest" description="Disordered" evidence="2">
    <location>
        <begin position="259"/>
        <end position="280"/>
    </location>
</feature>
<dbReference type="InterPro" id="IPR000591">
    <property type="entry name" value="DEP_dom"/>
</dbReference>
<evidence type="ECO:0000256" key="2">
    <source>
        <dbReference type="SAM" id="MobiDB-lite"/>
    </source>
</evidence>
<organism evidence="5 6">
    <name type="scientific">Pichia kudriavzevii</name>
    <name type="common">Yeast</name>
    <name type="synonym">Issatchenkia orientalis</name>
    <dbReference type="NCBI Taxonomy" id="4909"/>
    <lineage>
        <taxon>Eukaryota</taxon>
        <taxon>Fungi</taxon>
        <taxon>Dikarya</taxon>
        <taxon>Ascomycota</taxon>
        <taxon>Saccharomycotina</taxon>
        <taxon>Pichiomycetes</taxon>
        <taxon>Pichiales</taxon>
        <taxon>Pichiaceae</taxon>
        <taxon>Pichia</taxon>
    </lineage>
</organism>
<sequence>MVASTCKVSNQVSLTSLTRTPSGSIYHQDLKNIFSVLLYCLDLHDCSKRQSILSKINLKKEYPYTFTLEQAIQTMKRLYIKLQYKSTLTIFSYEINKHLSMELLQIFYFAKLLHCPADKTCKKIADKNTVLQPTPKGLAILHQFCLKMGIPDIEKQHVPKILTTEFNTMQLLEFDRHSRTDQIIHNYHSDKLIFIRIMGPIMNTWSSKNGPDSIKDLGSILKLKSKFKESNLYSSENANTNPLQDGAAFLLYLRKRQTDGAPEDENDGLEANDKETTRQNNLHVSPFHHRFFTNPDSDSHCQYYVSDKGIRFFKEKTVAVNGTNVTVTNCFSGKALVQYLMDCTNLMYPKDALKIATIFLSSGLIECKTYGQDIFFPKKNALYILTEKGNQIVKWKNYINSIQYDIPCTPFSNEFHKDTTSFKLVLKDPGLKYLFRNFMIENMSVENLDVYDDIVDFQKKNSVLKKMISLKTREKTRYLEEIQYDTVFNEFRSNAMKQKKLTIYTAINKLSEYNLSKVYSIFSMYISEDAPNEVNIDSKLRFEVQNYFQAKINFETTLVNILDLKMSIDVSNEQESDFCLKEVKHEGEVIEPPATPPATPSSFFCEEAQLWKVIPQQPPTLALKMCHIKKMSDSECSPTEILFTPKLKFLDDVSVYFEEIKRKIYRIMERDSFAKFLESDQFRENKTL</sequence>
<comment type="caution">
    <text evidence="5">The sequence shown here is derived from an EMBL/GenBank/DDBJ whole genome shotgun (WGS) entry which is preliminary data.</text>
</comment>
<keyword evidence="1" id="KW-0734">Signal transduction inhibitor</keyword>
<dbReference type="Pfam" id="PF00615">
    <property type="entry name" value="RGS"/>
    <property type="match status" value="1"/>
</dbReference>
<feature type="domain" description="DEP" evidence="4">
    <location>
        <begin position="325"/>
        <end position="387"/>
    </location>
</feature>
<dbReference type="VEuPathDB" id="FungiDB:C5L36_0B03910"/>
<evidence type="ECO:0008006" key="7">
    <source>
        <dbReference type="Google" id="ProtNLM"/>
    </source>
</evidence>
<evidence type="ECO:0000259" key="4">
    <source>
        <dbReference type="PROSITE" id="PS50186"/>
    </source>
</evidence>
<dbReference type="SUPFAM" id="SSF48097">
    <property type="entry name" value="Regulator of G-protein signaling, RGS"/>
    <property type="match status" value="1"/>
</dbReference>
<dbReference type="InterPro" id="IPR036390">
    <property type="entry name" value="WH_DNA-bd_sf"/>
</dbReference>
<dbReference type="CDD" id="cd04450">
    <property type="entry name" value="DEP_RGS7-like"/>
    <property type="match status" value="1"/>
</dbReference>
<feature type="domain" description="RGS" evidence="3">
    <location>
        <begin position="421"/>
        <end position="684"/>
    </location>
</feature>
<dbReference type="InterPro" id="IPR058855">
    <property type="entry name" value="RGS1/SST2-like_Fungal-DR"/>
</dbReference>
<dbReference type="InterPro" id="IPR036305">
    <property type="entry name" value="RGS_sf"/>
</dbReference>
<dbReference type="InterPro" id="IPR044926">
    <property type="entry name" value="RGS_subdomain_2"/>
</dbReference>
<dbReference type="Gene3D" id="1.10.10.10">
    <property type="entry name" value="Winged helix-like DNA-binding domain superfamily/Winged helix DNA-binding domain"/>
    <property type="match status" value="1"/>
</dbReference>
<dbReference type="Proteomes" id="UP000029867">
    <property type="component" value="Unassembled WGS sequence"/>
</dbReference>
<dbReference type="GO" id="GO:0009968">
    <property type="term" value="P:negative regulation of signal transduction"/>
    <property type="evidence" value="ECO:0007669"/>
    <property type="project" value="UniProtKB-KW"/>
</dbReference>
<dbReference type="SMART" id="SM00315">
    <property type="entry name" value="RGS"/>
    <property type="match status" value="1"/>
</dbReference>
<dbReference type="Pfam" id="PF25889">
    <property type="entry name" value="WHD_Fungal_DR"/>
    <property type="match status" value="1"/>
</dbReference>
<dbReference type="GO" id="GO:0035556">
    <property type="term" value="P:intracellular signal transduction"/>
    <property type="evidence" value="ECO:0007669"/>
    <property type="project" value="InterPro"/>
</dbReference>
<dbReference type="PANTHER" id="PTHR10845">
    <property type="entry name" value="REGULATOR OF G PROTEIN SIGNALING"/>
    <property type="match status" value="1"/>
</dbReference>
<protein>
    <recommendedName>
        <fullName evidence="7">Protein SST2</fullName>
    </recommendedName>
</protein>
<dbReference type="Gene3D" id="1.10.167.10">
    <property type="entry name" value="Regulator of G-protein Signalling 4, domain 2"/>
    <property type="match status" value="1"/>
</dbReference>
<dbReference type="EMBL" id="JQFK01000012">
    <property type="protein sequence ID" value="KGK39142.1"/>
    <property type="molecule type" value="Genomic_DNA"/>
</dbReference>
<reference evidence="6" key="1">
    <citation type="journal article" date="2014" name="Microb. Cell Fact.">
        <title>Exploiting Issatchenkia orientalis SD108 for succinic acid production.</title>
        <authorList>
            <person name="Xiao H."/>
            <person name="Shao Z."/>
            <person name="Jiang Y."/>
            <person name="Dole S."/>
            <person name="Zhao H."/>
        </authorList>
    </citation>
    <scope>NUCLEOTIDE SEQUENCE [LARGE SCALE GENOMIC DNA]</scope>
    <source>
        <strain evidence="6">SD108</strain>
    </source>
</reference>
<dbReference type="SUPFAM" id="SSF46785">
    <property type="entry name" value="Winged helix' DNA-binding domain"/>
    <property type="match status" value="1"/>
</dbReference>
<dbReference type="Pfam" id="PF00610">
    <property type="entry name" value="DEP"/>
    <property type="match status" value="1"/>
</dbReference>
<gene>
    <name evidence="5" type="ORF">JL09_g1721</name>
</gene>
<evidence type="ECO:0000313" key="5">
    <source>
        <dbReference type="EMBL" id="KGK39142.1"/>
    </source>
</evidence>
<feature type="compositionally biased region" description="Acidic residues" evidence="2">
    <location>
        <begin position="261"/>
        <end position="270"/>
    </location>
</feature>
<dbReference type="PROSITE" id="PS50132">
    <property type="entry name" value="RGS"/>
    <property type="match status" value="1"/>
</dbReference>
<dbReference type="HOGENOM" id="CLU_024143_0_0_1"/>
<accession>A0A099P4G9</accession>
<dbReference type="AlphaFoldDB" id="A0A099P4G9"/>
<proteinExistence type="predicted"/>
<name>A0A099P4G9_PICKU</name>
<dbReference type="PANTHER" id="PTHR10845:SF192">
    <property type="entry name" value="DOUBLE HIT, ISOFORM B"/>
    <property type="match status" value="1"/>
</dbReference>
<dbReference type="InterPro" id="IPR016137">
    <property type="entry name" value="RGS"/>
</dbReference>
<dbReference type="InterPro" id="IPR036388">
    <property type="entry name" value="WH-like_DNA-bd_sf"/>
</dbReference>